<dbReference type="AlphaFoldDB" id="A0A183FIG8"/>
<reference evidence="2 3" key="1">
    <citation type="submission" date="2018-11" db="EMBL/GenBank/DDBJ databases">
        <authorList>
            <consortium name="Pathogen Informatics"/>
        </authorList>
    </citation>
    <scope>NUCLEOTIDE SEQUENCE [LARGE SCALE GENOMIC DNA]</scope>
</reference>
<reference evidence="4" key="2">
    <citation type="submission" date="2019-09" db="UniProtKB">
        <authorList>
            <consortium name="WormBaseParasite"/>
        </authorList>
    </citation>
    <scope>IDENTIFICATION</scope>
</reference>
<proteinExistence type="predicted"/>
<sequence>MCPFPLLLASLLLPFVPISLASECHPIINEFSVLRFTTTAKVQYFEFALNEGCSDKSHVNFNEYGLLVLNTKSRRARKPDHFNTITFVDFNNYKWPCNEGKLEKYFVVGSSAEETAPFNWNFYSNAEKLAKCSRFVNWPQCLVRPIDPKQRSVIDPFFASTISSLHGDKTPQTVVALVHLPNLNDARMFANYFSLILTSGSGNTVYRRHQLDVSTDNQMWLSNKIKHIVFSPTSDRNQMLPMDRLTELFGCPANIVAQHLPPEAINDVISVSLCGCRWALTMQSPGADNHCEGEKFKSLLTEISMPSHHPSRPCVADVRTESVDIYPTDSPDDDFQMDISDSHSEDRHISSTVPSEQVCRGQWDTIIPWMRTQDSKISDLARCVNEISSELRKRNILYEEGLQLGTEEKRRQFGLHRDSEERERLKKDLALLEIDGYKLSYKQREMLMNMAWVSYYRDSSRPNADFIRCKLCNREDGGYNPSADHDACDALDVEAERNERKRKQPGEGSRALDLNLLGEVMVDIRESLTSVSASAFELIEDIAAQHVFFVRSRRFDPAPAIRRMSTSHLARLAAGASELVRGVTLPVVFTRPICLGGDWTS</sequence>
<protein>
    <submittedName>
        <fullName evidence="4">Sema domain-containing protein</fullName>
    </submittedName>
</protein>
<feature type="chain" id="PRO_5044551428" evidence="1">
    <location>
        <begin position="22"/>
        <end position="601"/>
    </location>
</feature>
<dbReference type="OrthoDB" id="5907584at2759"/>
<evidence type="ECO:0000313" key="2">
    <source>
        <dbReference type="EMBL" id="VDO69318.1"/>
    </source>
</evidence>
<evidence type="ECO:0000256" key="1">
    <source>
        <dbReference type="SAM" id="SignalP"/>
    </source>
</evidence>
<evidence type="ECO:0000313" key="3">
    <source>
        <dbReference type="Proteomes" id="UP000050761"/>
    </source>
</evidence>
<organism evidence="3 4">
    <name type="scientific">Heligmosomoides polygyrus</name>
    <name type="common">Parasitic roundworm</name>
    <dbReference type="NCBI Taxonomy" id="6339"/>
    <lineage>
        <taxon>Eukaryota</taxon>
        <taxon>Metazoa</taxon>
        <taxon>Ecdysozoa</taxon>
        <taxon>Nematoda</taxon>
        <taxon>Chromadorea</taxon>
        <taxon>Rhabditida</taxon>
        <taxon>Rhabditina</taxon>
        <taxon>Rhabditomorpha</taxon>
        <taxon>Strongyloidea</taxon>
        <taxon>Heligmosomidae</taxon>
        <taxon>Heligmosomoides</taxon>
    </lineage>
</organism>
<gene>
    <name evidence="2" type="ORF">HPBE_LOCUS6692</name>
</gene>
<accession>A0A3P8AY58</accession>
<keyword evidence="3" id="KW-1185">Reference proteome</keyword>
<name>A0A183FIG8_HELPZ</name>
<accession>A0A183FIG8</accession>
<dbReference type="EMBL" id="UZAH01025720">
    <property type="protein sequence ID" value="VDO69318.1"/>
    <property type="molecule type" value="Genomic_DNA"/>
</dbReference>
<dbReference type="WBParaSite" id="HPBE_0000669101-mRNA-1">
    <property type="protein sequence ID" value="HPBE_0000669101-mRNA-1"/>
    <property type="gene ID" value="HPBE_0000669101"/>
</dbReference>
<keyword evidence="1" id="KW-0732">Signal</keyword>
<feature type="signal peptide" evidence="1">
    <location>
        <begin position="1"/>
        <end position="21"/>
    </location>
</feature>
<evidence type="ECO:0000313" key="4">
    <source>
        <dbReference type="WBParaSite" id="HPBE_0000669101-mRNA-1"/>
    </source>
</evidence>
<dbReference type="Proteomes" id="UP000050761">
    <property type="component" value="Unassembled WGS sequence"/>
</dbReference>